<sequence length="395" mass="42921">MLQADLPDVPTPLPSPRVFVEPGLPAEENEFDPYDPAHLEVHHSRTPSPAVVPRSTNGSREASRESSRVPSRAPSRAGRENLGSNLSVSQPEASEFHKGSTSSLPQAFPDPPPYSSPIHEFFPAEPIPPRQSPGHSRASSRNPSPPRSSHSNEMVRPVDVDRSRPPPNATPPVNVHHNVPSQLPPMSSVPPAQINRDPPQVPPSMYTNDRDARSTHQSVSTGSSSQTRTGRPPPHRHLPKRLVMPAPLNNAAYGQIPNQMRSPPATASFLPPMTAYLPPEQARASFRPQPSAYPPPVMTAPRPPRPMPPPQAPIKAEDIPMAASRKLKKRASMINPPKPELSAPPAVPTPPVVATVSFAPPIIGFDRSIPREKILARSQTEKIPSKKLLSKRRVL</sequence>
<accession>A0A8S0VZ70</accession>
<protein>
    <submittedName>
        <fullName evidence="2">Uncharacterized protein</fullName>
    </submittedName>
</protein>
<comment type="caution">
    <text evidence="2">The sequence shown here is derived from an EMBL/GenBank/DDBJ whole genome shotgun (WGS) entry which is preliminary data.</text>
</comment>
<dbReference type="AlphaFoldDB" id="A0A8S0VZ70"/>
<feature type="compositionally biased region" description="Low complexity" evidence="1">
    <location>
        <begin position="135"/>
        <end position="155"/>
    </location>
</feature>
<keyword evidence="3" id="KW-1185">Reference proteome</keyword>
<feature type="compositionally biased region" description="Polar residues" evidence="1">
    <location>
        <begin position="82"/>
        <end position="92"/>
    </location>
</feature>
<dbReference type="Proteomes" id="UP000467700">
    <property type="component" value="Unassembled WGS sequence"/>
</dbReference>
<evidence type="ECO:0000313" key="3">
    <source>
        <dbReference type="Proteomes" id="UP000467700"/>
    </source>
</evidence>
<feature type="region of interest" description="Disordered" evidence="1">
    <location>
        <begin position="1"/>
        <end position="347"/>
    </location>
</feature>
<dbReference type="OrthoDB" id="3068959at2759"/>
<name>A0A8S0VZ70_CYCAE</name>
<feature type="compositionally biased region" description="Low complexity" evidence="1">
    <location>
        <begin position="215"/>
        <end position="230"/>
    </location>
</feature>
<proteinExistence type="predicted"/>
<evidence type="ECO:0000256" key="1">
    <source>
        <dbReference type="SAM" id="MobiDB-lite"/>
    </source>
</evidence>
<feature type="region of interest" description="Disordered" evidence="1">
    <location>
        <begin position="376"/>
        <end position="395"/>
    </location>
</feature>
<dbReference type="EMBL" id="CACVBS010000065">
    <property type="protein sequence ID" value="CAA7268004.1"/>
    <property type="molecule type" value="Genomic_DNA"/>
</dbReference>
<evidence type="ECO:0000313" key="2">
    <source>
        <dbReference type="EMBL" id="CAA7268004.1"/>
    </source>
</evidence>
<gene>
    <name evidence="2" type="ORF">AAE3_LOCUS10346</name>
</gene>
<reference evidence="2 3" key="1">
    <citation type="submission" date="2020-01" db="EMBL/GenBank/DDBJ databases">
        <authorList>
            <person name="Gupta K D."/>
        </authorList>
    </citation>
    <scope>NUCLEOTIDE SEQUENCE [LARGE SCALE GENOMIC DNA]</scope>
</reference>
<organism evidence="2 3">
    <name type="scientific">Cyclocybe aegerita</name>
    <name type="common">Black poplar mushroom</name>
    <name type="synonym">Agrocybe aegerita</name>
    <dbReference type="NCBI Taxonomy" id="1973307"/>
    <lineage>
        <taxon>Eukaryota</taxon>
        <taxon>Fungi</taxon>
        <taxon>Dikarya</taxon>
        <taxon>Basidiomycota</taxon>
        <taxon>Agaricomycotina</taxon>
        <taxon>Agaricomycetes</taxon>
        <taxon>Agaricomycetidae</taxon>
        <taxon>Agaricales</taxon>
        <taxon>Agaricineae</taxon>
        <taxon>Bolbitiaceae</taxon>
        <taxon>Cyclocybe</taxon>
    </lineage>
</organism>
<feature type="compositionally biased region" description="Pro residues" evidence="1">
    <location>
        <begin position="291"/>
        <end position="312"/>
    </location>
</feature>